<evidence type="ECO:0000313" key="2">
    <source>
        <dbReference type="Proteomes" id="UP000696573"/>
    </source>
</evidence>
<sequence>MLSEFELWVEDVEDDIDAAEHQVDHGCCIEACQQLVNLNGQVTDLAETPMISDEKQKHKEEFERKFAYLKGRCEAHVESLPEPKREALKKELEGAKKTFETVITFLD</sequence>
<protein>
    <submittedName>
        <fullName evidence="1">Uncharacterized protein</fullName>
    </submittedName>
</protein>
<organism evidence="1 2">
    <name type="scientific">Clonostachys rhizophaga</name>
    <dbReference type="NCBI Taxonomy" id="160324"/>
    <lineage>
        <taxon>Eukaryota</taxon>
        <taxon>Fungi</taxon>
        <taxon>Dikarya</taxon>
        <taxon>Ascomycota</taxon>
        <taxon>Pezizomycotina</taxon>
        <taxon>Sordariomycetes</taxon>
        <taxon>Hypocreomycetidae</taxon>
        <taxon>Hypocreales</taxon>
        <taxon>Bionectriaceae</taxon>
        <taxon>Clonostachys</taxon>
    </lineage>
</organism>
<keyword evidence="2" id="KW-1185">Reference proteome</keyword>
<dbReference type="Proteomes" id="UP000696573">
    <property type="component" value="Unassembled WGS sequence"/>
</dbReference>
<accession>A0A9N9VSY1</accession>
<dbReference type="AlphaFoldDB" id="A0A9N9VSY1"/>
<gene>
    <name evidence="1" type="ORF">CRHIZ90672A_00012912</name>
</gene>
<dbReference type="OrthoDB" id="10492538at2759"/>
<dbReference type="EMBL" id="CABFNQ020000737">
    <property type="protein sequence ID" value="CAH0028834.1"/>
    <property type="molecule type" value="Genomic_DNA"/>
</dbReference>
<reference evidence="1" key="1">
    <citation type="submission" date="2021-10" db="EMBL/GenBank/DDBJ databases">
        <authorList>
            <person name="Piombo E."/>
        </authorList>
    </citation>
    <scope>NUCLEOTIDE SEQUENCE</scope>
</reference>
<name>A0A9N9VSY1_9HYPO</name>
<comment type="caution">
    <text evidence="1">The sequence shown here is derived from an EMBL/GenBank/DDBJ whole genome shotgun (WGS) entry which is preliminary data.</text>
</comment>
<proteinExistence type="predicted"/>
<evidence type="ECO:0000313" key="1">
    <source>
        <dbReference type="EMBL" id="CAH0028834.1"/>
    </source>
</evidence>